<keyword evidence="3" id="KW-1185">Reference proteome</keyword>
<feature type="transmembrane region" description="Helical" evidence="1">
    <location>
        <begin position="183"/>
        <end position="205"/>
    </location>
</feature>
<sequence length="781" mass="87527">MGAFDTMFETCTDQVVNLYPVSFSGNWTAVSNFCAILTTVVISNHKTSGVLDFEGVTPVDVGWWVTGVLCTAVACLTVFFNSISIWVFTRRSGPSPTHLLLAIVSGLDLLTCVFQVPLQVHVYLRRGYTSLPTRAWCDVYHYMYNFVPATLHSTAFLLNMCLSVQRCVGVKDIQRCRLKAVCSYKGTLILIALCATASAIVHALYPITIGVEEVEAIGKEMMETGKLRFVESCKVSPRYPDAYNALMSAYIWARVVLLQTMPAVVLGVCNTVLIIASFRVYTYRRRLIGKLGGISSLRSTCGPTVEAFKRFGTDAGDGEDIKIQGPLEGSSLADAGPNRTRLNRWQSLPRDIIKDKNELQLDNANVSTRREGACSDFFDNGKMQKSIVPCTDRFETDKNMESEDFEQDVANNGVTWWDFLRENVLPQKCNRKDSIHCAFACQEQNQNNCFNLNFDHCVKSDQNECARNFGVSTIGSNVSRVQGAYDNVEILNLSNISIDLEPFYESTHTVGLVSAQYEIKNVPSTFDCCRNTTQGAEVSFRSNVSVVEDHFRYPEQDAVSLPVMKCCPQNDFNEYMQTHSPRYSFNKLKIKSFSTWPFSKNNDFTTSMTEDNIAAEIKPSSSCTGYVSETRSKYNENSLRDITQHTHSQPNVNHTLDVITNRNRKSESHLETQKASAGYPSNGELRSTVMLVLVTSLTLLAEVFVIIMLIFQFLDSIALKQKKFISTSALAVMFALSNLVTLLTFPFNFFIFCGLSYSFRDALRDMTKTIVAVFKKLLRLS</sequence>
<evidence type="ECO:0008006" key="4">
    <source>
        <dbReference type="Google" id="ProtNLM"/>
    </source>
</evidence>
<feature type="transmembrane region" description="Helical" evidence="1">
    <location>
        <begin position="61"/>
        <end position="87"/>
    </location>
</feature>
<dbReference type="EMBL" id="JAWDGP010007318">
    <property type="protein sequence ID" value="KAK3726219.1"/>
    <property type="molecule type" value="Genomic_DNA"/>
</dbReference>
<feature type="transmembrane region" description="Helical" evidence="1">
    <location>
        <begin position="99"/>
        <end position="122"/>
    </location>
</feature>
<accession>A0AAE1CPN0</accession>
<dbReference type="Gene3D" id="1.20.1070.10">
    <property type="entry name" value="Rhodopsin 7-helix transmembrane proteins"/>
    <property type="match status" value="2"/>
</dbReference>
<dbReference type="Proteomes" id="UP001283361">
    <property type="component" value="Unassembled WGS sequence"/>
</dbReference>
<dbReference type="PANTHER" id="PTHR47023:SF1">
    <property type="entry name" value="SEX PEPTIDE RECEPTOR"/>
    <property type="match status" value="1"/>
</dbReference>
<dbReference type="AlphaFoldDB" id="A0AAE1CPN0"/>
<reference evidence="2" key="1">
    <citation type="journal article" date="2023" name="G3 (Bethesda)">
        <title>A reference genome for the long-term kleptoplast-retaining sea slug Elysia crispata morphotype clarki.</title>
        <authorList>
            <person name="Eastman K.E."/>
            <person name="Pendleton A.L."/>
            <person name="Shaikh M.A."/>
            <person name="Suttiyut T."/>
            <person name="Ogas R."/>
            <person name="Tomko P."/>
            <person name="Gavelis G."/>
            <person name="Widhalm J.R."/>
            <person name="Wisecaver J.H."/>
        </authorList>
    </citation>
    <scope>NUCLEOTIDE SEQUENCE</scope>
    <source>
        <strain evidence="2">ECLA1</strain>
    </source>
</reference>
<dbReference type="PANTHER" id="PTHR47023">
    <property type="entry name" value="SEX PEPTIDE RECEPTOR"/>
    <property type="match status" value="1"/>
</dbReference>
<feature type="transmembrane region" description="Helical" evidence="1">
    <location>
        <begin position="734"/>
        <end position="759"/>
    </location>
</feature>
<name>A0AAE1CPN0_9GAST</name>
<feature type="transmembrane region" description="Helical" evidence="1">
    <location>
        <begin position="689"/>
        <end position="714"/>
    </location>
</feature>
<comment type="caution">
    <text evidence="2">The sequence shown here is derived from an EMBL/GenBank/DDBJ whole genome shotgun (WGS) entry which is preliminary data.</text>
</comment>
<proteinExistence type="predicted"/>
<protein>
    <recommendedName>
        <fullName evidence="4">G-protein coupled receptors family 1 profile domain-containing protein</fullName>
    </recommendedName>
</protein>
<keyword evidence="1" id="KW-0472">Membrane</keyword>
<gene>
    <name evidence="2" type="ORF">RRG08_018662</name>
</gene>
<evidence type="ECO:0000256" key="1">
    <source>
        <dbReference type="SAM" id="Phobius"/>
    </source>
</evidence>
<evidence type="ECO:0000313" key="2">
    <source>
        <dbReference type="EMBL" id="KAK3726219.1"/>
    </source>
</evidence>
<keyword evidence="1" id="KW-1133">Transmembrane helix</keyword>
<organism evidence="2 3">
    <name type="scientific">Elysia crispata</name>
    <name type="common">lettuce slug</name>
    <dbReference type="NCBI Taxonomy" id="231223"/>
    <lineage>
        <taxon>Eukaryota</taxon>
        <taxon>Metazoa</taxon>
        <taxon>Spiralia</taxon>
        <taxon>Lophotrochozoa</taxon>
        <taxon>Mollusca</taxon>
        <taxon>Gastropoda</taxon>
        <taxon>Heterobranchia</taxon>
        <taxon>Euthyneura</taxon>
        <taxon>Panpulmonata</taxon>
        <taxon>Sacoglossa</taxon>
        <taxon>Placobranchoidea</taxon>
        <taxon>Plakobranchidae</taxon>
        <taxon>Elysia</taxon>
    </lineage>
</organism>
<dbReference type="SUPFAM" id="SSF81321">
    <property type="entry name" value="Family A G protein-coupled receptor-like"/>
    <property type="match status" value="1"/>
</dbReference>
<dbReference type="InterPro" id="IPR053071">
    <property type="entry name" value="GPCR1-related_rcpt"/>
</dbReference>
<feature type="transmembrane region" description="Helical" evidence="1">
    <location>
        <begin position="142"/>
        <end position="162"/>
    </location>
</feature>
<feature type="transmembrane region" description="Helical" evidence="1">
    <location>
        <begin position="251"/>
        <end position="276"/>
    </location>
</feature>
<keyword evidence="1" id="KW-0812">Transmembrane</keyword>
<evidence type="ECO:0000313" key="3">
    <source>
        <dbReference type="Proteomes" id="UP001283361"/>
    </source>
</evidence>